<dbReference type="GO" id="GO:0005507">
    <property type="term" value="F:copper ion binding"/>
    <property type="evidence" value="ECO:0007669"/>
    <property type="project" value="TreeGrafter"/>
</dbReference>
<proteinExistence type="inferred from homology"/>
<dbReference type="InterPro" id="IPR017969">
    <property type="entry name" value="Heavy-metal-associated_CS"/>
</dbReference>
<feature type="transmembrane region" description="Helical" evidence="10">
    <location>
        <begin position="395"/>
        <end position="420"/>
    </location>
</feature>
<evidence type="ECO:0000256" key="10">
    <source>
        <dbReference type="RuleBase" id="RU362081"/>
    </source>
</evidence>
<evidence type="ECO:0000256" key="5">
    <source>
        <dbReference type="ARBA" id="ARBA00022741"/>
    </source>
</evidence>
<dbReference type="SFLD" id="SFLDS00003">
    <property type="entry name" value="Haloacid_Dehalogenase"/>
    <property type="match status" value="1"/>
</dbReference>
<evidence type="ECO:0000256" key="7">
    <source>
        <dbReference type="ARBA" id="ARBA00022967"/>
    </source>
</evidence>
<evidence type="ECO:0000313" key="12">
    <source>
        <dbReference type="EMBL" id="PCC37808.1"/>
    </source>
</evidence>
<dbReference type="NCBIfam" id="TIGR01525">
    <property type="entry name" value="ATPase-IB_hvy"/>
    <property type="match status" value="1"/>
</dbReference>
<dbReference type="GO" id="GO:0005524">
    <property type="term" value="F:ATP binding"/>
    <property type="evidence" value="ECO:0007669"/>
    <property type="project" value="UniProtKB-UniRule"/>
</dbReference>
<dbReference type="SFLD" id="SFLDF00027">
    <property type="entry name" value="p-type_atpase"/>
    <property type="match status" value="1"/>
</dbReference>
<evidence type="ECO:0000256" key="1">
    <source>
        <dbReference type="ARBA" id="ARBA00004651"/>
    </source>
</evidence>
<dbReference type="InterPro" id="IPR018303">
    <property type="entry name" value="ATPase_P-typ_P_site"/>
</dbReference>
<feature type="transmembrane region" description="Helical" evidence="10">
    <location>
        <begin position="210"/>
        <end position="228"/>
    </location>
</feature>
<comment type="subcellular location">
    <subcellularLocation>
        <location evidence="1">Cell membrane</location>
        <topology evidence="1">Multi-pass membrane protein</topology>
    </subcellularLocation>
</comment>
<dbReference type="SUPFAM" id="SSF55008">
    <property type="entry name" value="HMA, heavy metal-associated domain"/>
    <property type="match status" value="1"/>
</dbReference>
<dbReference type="NCBIfam" id="TIGR01494">
    <property type="entry name" value="ATPase_P-type"/>
    <property type="match status" value="1"/>
</dbReference>
<sequence length="760" mass="79209">MTHTPTAQAAPTAPSLEERYTFDVSGMTCAACANRIERKLNKLDGVSATVNYATERAVVTGITSPAQAVDVIRGAGYDAAEHDDQDDEWSRRANENRIVSLRRRLITAALLTVPLMDVTIALALVEQWRFPGWELLCVLLAVPVVTWAAWPFHRAAWRNLQNRSVSMDTLVSIGILTSFGWALVSMLAGIDAADGVWLGIGKVPEGANALYLDVAAGLTTFQLAGRYFETRSRRRAGDVLGALSALGAREARRRRDGVETTVPVEELRTGDVVLVRPGETIAVDGRIIEGTASLDTGAMTGESLYRTVGPGDEVIGGTVSADGILALEATRVGAHTQLAQMAAIAEQAQIRKAQVQHLVDAVVRVFVPVVLVLTVLVALAWLLSGADLSTAVTNGISVLIIACPCALGLATPTALMVGVGRGALLGVLVKGQDALEASGKVTTVVLDKTGTLTIGAPRVVDIHPRGVTAEQLMRLAAGVEASSEHAIAEAIRTHAATMVADIPSATEHSVSPGHGISATINGESIAVGSPAFMHELGALLSEAMEEAVNDAEQAGHSTALVARGAEVIGVVTLSDVIKKDAADAVAALHGLGLQTVLLTGDTPAAAERVAGALGIAQVRAGVLPTGKVAVIEQLQAEGHRVAMVGDGINDAPALAAADLGLGIVTGTDVALKSADIILVRDDLYAIADAITLARATNRTIRTNLIWAFAYNIAAIPIAAAGLLNPLIAAAAMSLSSVFVVHNSLRLQNIRSLRPHRRRDA</sequence>
<dbReference type="InterPro" id="IPR027256">
    <property type="entry name" value="P-typ_ATPase_IB"/>
</dbReference>
<dbReference type="SUPFAM" id="SSF81653">
    <property type="entry name" value="Calcium ATPase, transduction domain A"/>
    <property type="match status" value="1"/>
</dbReference>
<keyword evidence="7" id="KW-1278">Translocase</keyword>
<evidence type="ECO:0000256" key="4">
    <source>
        <dbReference type="ARBA" id="ARBA00022723"/>
    </source>
</evidence>
<feature type="transmembrane region" description="Helical" evidence="10">
    <location>
        <begin position="130"/>
        <end position="150"/>
    </location>
</feature>
<dbReference type="PROSITE" id="PS01047">
    <property type="entry name" value="HMA_1"/>
    <property type="match status" value="1"/>
</dbReference>
<dbReference type="Gene3D" id="3.40.50.1000">
    <property type="entry name" value="HAD superfamily/HAD-like"/>
    <property type="match status" value="1"/>
</dbReference>
<dbReference type="SFLD" id="SFLDG00002">
    <property type="entry name" value="C1.7:_P-type_atpase_like"/>
    <property type="match status" value="1"/>
</dbReference>
<feature type="transmembrane region" description="Helical" evidence="10">
    <location>
        <begin position="105"/>
        <end position="124"/>
    </location>
</feature>
<dbReference type="Proteomes" id="UP000218598">
    <property type="component" value="Unassembled WGS sequence"/>
</dbReference>
<reference evidence="12 13" key="1">
    <citation type="journal article" date="2017" name="Elife">
        <title>Extensive horizontal gene transfer in cheese-associated bacteria.</title>
        <authorList>
            <person name="Bonham K.S."/>
            <person name="Wolfe B.E."/>
            <person name="Dutton R.J."/>
        </authorList>
    </citation>
    <scope>NUCLEOTIDE SEQUENCE [LARGE SCALE GENOMIC DNA]</scope>
    <source>
        <strain evidence="12 13">341_9</strain>
    </source>
</reference>
<dbReference type="Pfam" id="PF00403">
    <property type="entry name" value="HMA"/>
    <property type="match status" value="1"/>
</dbReference>
<dbReference type="PROSITE" id="PS00154">
    <property type="entry name" value="ATPASE_E1_E2"/>
    <property type="match status" value="1"/>
</dbReference>
<dbReference type="NCBIfam" id="TIGR01511">
    <property type="entry name" value="ATPase-IB1_Cu"/>
    <property type="match status" value="1"/>
</dbReference>
<name>A0A2A3YEW0_9MICO</name>
<feature type="transmembrane region" description="Helical" evidence="10">
    <location>
        <begin position="726"/>
        <end position="744"/>
    </location>
</feature>
<dbReference type="Pfam" id="PF00122">
    <property type="entry name" value="E1-E2_ATPase"/>
    <property type="match status" value="1"/>
</dbReference>
<gene>
    <name evidence="12" type="ORF">CIK66_17345</name>
</gene>
<keyword evidence="8 10" id="KW-1133">Transmembrane helix</keyword>
<evidence type="ECO:0000256" key="2">
    <source>
        <dbReference type="ARBA" id="ARBA00006024"/>
    </source>
</evidence>
<dbReference type="SUPFAM" id="SSF56784">
    <property type="entry name" value="HAD-like"/>
    <property type="match status" value="1"/>
</dbReference>
<dbReference type="InterPro" id="IPR008250">
    <property type="entry name" value="ATPase_P-typ_transduc_dom_A_sf"/>
</dbReference>
<dbReference type="SUPFAM" id="SSF81665">
    <property type="entry name" value="Calcium ATPase, transmembrane domain M"/>
    <property type="match status" value="1"/>
</dbReference>
<dbReference type="PANTHER" id="PTHR43520">
    <property type="entry name" value="ATP7, ISOFORM B"/>
    <property type="match status" value="1"/>
</dbReference>
<evidence type="ECO:0000256" key="9">
    <source>
        <dbReference type="ARBA" id="ARBA00023136"/>
    </source>
</evidence>
<accession>A0A2A3YEW0</accession>
<keyword evidence="3 10" id="KW-0812">Transmembrane</keyword>
<feature type="transmembrane region" description="Helical" evidence="10">
    <location>
        <begin position="704"/>
        <end position="720"/>
    </location>
</feature>
<dbReference type="RefSeq" id="WP_096197870.1">
    <property type="nucleotide sequence ID" value="NZ_JBQQPA010000064.1"/>
</dbReference>
<feature type="transmembrane region" description="Helical" evidence="10">
    <location>
        <begin position="361"/>
        <end position="383"/>
    </location>
</feature>
<feature type="domain" description="HMA" evidence="11">
    <location>
        <begin position="18"/>
        <end position="80"/>
    </location>
</feature>
<dbReference type="InterPro" id="IPR036412">
    <property type="entry name" value="HAD-like_sf"/>
</dbReference>
<keyword evidence="13" id="KW-1185">Reference proteome</keyword>
<dbReference type="InterPro" id="IPR001757">
    <property type="entry name" value="P_typ_ATPase"/>
</dbReference>
<dbReference type="Pfam" id="PF00702">
    <property type="entry name" value="Hydrolase"/>
    <property type="match status" value="1"/>
</dbReference>
<keyword evidence="9 10" id="KW-0472">Membrane</keyword>
<protein>
    <submittedName>
        <fullName evidence="12">Copper-translocating P-type ATPase</fullName>
    </submittedName>
</protein>
<keyword evidence="4 10" id="KW-0479">Metal-binding</keyword>
<comment type="caution">
    <text evidence="12">The sequence shown here is derived from an EMBL/GenBank/DDBJ whole genome shotgun (WGS) entry which is preliminary data.</text>
</comment>
<dbReference type="GO" id="GO:0005886">
    <property type="term" value="C:plasma membrane"/>
    <property type="evidence" value="ECO:0007669"/>
    <property type="project" value="UniProtKB-SubCell"/>
</dbReference>
<feature type="transmembrane region" description="Helical" evidence="10">
    <location>
        <begin position="170"/>
        <end position="190"/>
    </location>
</feature>
<dbReference type="InterPro" id="IPR023299">
    <property type="entry name" value="ATPase_P-typ_cyto_dom_N"/>
</dbReference>
<evidence type="ECO:0000256" key="6">
    <source>
        <dbReference type="ARBA" id="ARBA00022840"/>
    </source>
</evidence>
<evidence type="ECO:0000256" key="3">
    <source>
        <dbReference type="ARBA" id="ARBA00022692"/>
    </source>
</evidence>
<dbReference type="EMBL" id="NRGR01000036">
    <property type="protein sequence ID" value="PCC37808.1"/>
    <property type="molecule type" value="Genomic_DNA"/>
</dbReference>
<organism evidence="12 13">
    <name type="scientific">Brachybacterium alimentarium</name>
    <dbReference type="NCBI Taxonomy" id="47845"/>
    <lineage>
        <taxon>Bacteria</taxon>
        <taxon>Bacillati</taxon>
        <taxon>Actinomycetota</taxon>
        <taxon>Actinomycetes</taxon>
        <taxon>Micrococcales</taxon>
        <taxon>Dermabacteraceae</taxon>
        <taxon>Brachybacterium</taxon>
    </lineage>
</organism>
<keyword evidence="5 10" id="KW-0547">Nucleotide-binding</keyword>
<dbReference type="Gene3D" id="2.70.150.10">
    <property type="entry name" value="Calcium-transporting ATPase, cytoplasmic transduction domain A"/>
    <property type="match status" value="1"/>
</dbReference>
<dbReference type="InterPro" id="IPR023298">
    <property type="entry name" value="ATPase_P-typ_TM_dom_sf"/>
</dbReference>
<evidence type="ECO:0000256" key="8">
    <source>
        <dbReference type="ARBA" id="ARBA00022989"/>
    </source>
</evidence>
<dbReference type="InterPro" id="IPR044492">
    <property type="entry name" value="P_typ_ATPase_HD_dom"/>
</dbReference>
<dbReference type="AlphaFoldDB" id="A0A2A3YEW0"/>
<dbReference type="CDD" id="cd00371">
    <property type="entry name" value="HMA"/>
    <property type="match status" value="1"/>
</dbReference>
<dbReference type="InterPro" id="IPR059000">
    <property type="entry name" value="ATPase_P-type_domA"/>
</dbReference>
<dbReference type="InterPro" id="IPR023214">
    <property type="entry name" value="HAD_sf"/>
</dbReference>
<dbReference type="GO" id="GO:0043682">
    <property type="term" value="F:P-type divalent copper transporter activity"/>
    <property type="evidence" value="ECO:0007669"/>
    <property type="project" value="TreeGrafter"/>
</dbReference>
<dbReference type="PRINTS" id="PR00120">
    <property type="entry name" value="HATPASE"/>
</dbReference>
<evidence type="ECO:0000259" key="11">
    <source>
        <dbReference type="PROSITE" id="PS50846"/>
    </source>
</evidence>
<dbReference type="InterPro" id="IPR006121">
    <property type="entry name" value="HMA_dom"/>
</dbReference>
<dbReference type="InterPro" id="IPR036163">
    <property type="entry name" value="HMA_dom_sf"/>
</dbReference>
<dbReference type="Gene3D" id="3.30.70.100">
    <property type="match status" value="1"/>
</dbReference>
<dbReference type="FunFam" id="3.30.70.100:FF:000005">
    <property type="entry name" value="Copper-exporting P-type ATPase A"/>
    <property type="match status" value="1"/>
</dbReference>
<dbReference type="PROSITE" id="PS50846">
    <property type="entry name" value="HMA_2"/>
    <property type="match status" value="1"/>
</dbReference>
<dbReference type="PANTHER" id="PTHR43520:SF8">
    <property type="entry name" value="P-TYPE CU(+) TRANSPORTER"/>
    <property type="match status" value="1"/>
</dbReference>
<keyword evidence="10" id="KW-1003">Cell membrane</keyword>
<comment type="similarity">
    <text evidence="2 10">Belongs to the cation transport ATPase (P-type) (TC 3.A.3) family. Type IB subfamily.</text>
</comment>
<evidence type="ECO:0000313" key="13">
    <source>
        <dbReference type="Proteomes" id="UP000218598"/>
    </source>
</evidence>
<dbReference type="PRINTS" id="PR00119">
    <property type="entry name" value="CATATPASE"/>
</dbReference>
<dbReference type="OrthoDB" id="7059309at2"/>
<dbReference type="GO" id="GO:0055070">
    <property type="term" value="P:copper ion homeostasis"/>
    <property type="evidence" value="ECO:0007669"/>
    <property type="project" value="TreeGrafter"/>
</dbReference>
<dbReference type="Gene3D" id="3.40.1110.10">
    <property type="entry name" value="Calcium-transporting ATPase, cytoplasmic domain N"/>
    <property type="match status" value="1"/>
</dbReference>
<keyword evidence="6 10" id="KW-0067">ATP-binding</keyword>
<dbReference type="GO" id="GO:0016887">
    <property type="term" value="F:ATP hydrolysis activity"/>
    <property type="evidence" value="ECO:0007669"/>
    <property type="project" value="InterPro"/>
</dbReference>